<gene>
    <name evidence="11" type="ORF">JCM21142_72768</name>
</gene>
<organism evidence="11 12">
    <name type="scientific">Saccharicrinis fermentans DSM 9555 = JCM 21142</name>
    <dbReference type="NCBI Taxonomy" id="869213"/>
    <lineage>
        <taxon>Bacteria</taxon>
        <taxon>Pseudomonadati</taxon>
        <taxon>Bacteroidota</taxon>
        <taxon>Bacteroidia</taxon>
        <taxon>Marinilabiliales</taxon>
        <taxon>Marinilabiliaceae</taxon>
        <taxon>Saccharicrinis</taxon>
    </lineage>
</organism>
<evidence type="ECO:0000313" key="12">
    <source>
        <dbReference type="Proteomes" id="UP000019402"/>
    </source>
</evidence>
<keyword evidence="9 10" id="KW-0472">Membrane</keyword>
<evidence type="ECO:0000256" key="9">
    <source>
        <dbReference type="ARBA" id="ARBA00023136"/>
    </source>
</evidence>
<feature type="transmembrane region" description="Helical" evidence="10">
    <location>
        <begin position="93"/>
        <end position="114"/>
    </location>
</feature>
<keyword evidence="5" id="KW-0813">Transport</keyword>
<evidence type="ECO:0000256" key="10">
    <source>
        <dbReference type="SAM" id="Phobius"/>
    </source>
</evidence>
<comment type="function">
    <text evidence="1">Required for nicotinamide riboside transport across the inner membrane.</text>
</comment>
<feature type="transmembrane region" description="Helical" evidence="10">
    <location>
        <begin position="126"/>
        <end position="145"/>
    </location>
</feature>
<dbReference type="EMBL" id="BAMD01000036">
    <property type="protein sequence ID" value="GAF04073.1"/>
    <property type="molecule type" value="Genomic_DNA"/>
</dbReference>
<dbReference type="eggNOG" id="COG3201">
    <property type="taxonomic scope" value="Bacteria"/>
</dbReference>
<comment type="similarity">
    <text evidence="3">Belongs to the nicotinamide ribonucleoside (NR) uptake permease (TC 4.B.1) family.</text>
</comment>
<evidence type="ECO:0000256" key="1">
    <source>
        <dbReference type="ARBA" id="ARBA00002672"/>
    </source>
</evidence>
<keyword evidence="6" id="KW-1003">Cell membrane</keyword>
<dbReference type="Proteomes" id="UP000019402">
    <property type="component" value="Unassembled WGS sequence"/>
</dbReference>
<feature type="transmembrane region" description="Helical" evidence="10">
    <location>
        <begin position="174"/>
        <end position="193"/>
    </location>
</feature>
<evidence type="ECO:0000256" key="2">
    <source>
        <dbReference type="ARBA" id="ARBA00004651"/>
    </source>
</evidence>
<evidence type="ECO:0000313" key="11">
    <source>
        <dbReference type="EMBL" id="GAF04073.1"/>
    </source>
</evidence>
<sequence length="204" mass="24064">MADYLLSWGEWFGFITALVYLYFSINQKIWLWPMGILTSAFYMSVFFDARLYADMVLQIYYLVVSIYGWIIWKNRQSDEQVDKIMIVKVNKSMLFKLLLAFGVLYVALAFILIVVPPFIGIAASDLPFWDAFTTAASFVATWMLAKKIIDQWLVWIVIDFVSMGMYFYKGLYVTGFLFFVYTVMAIWGYFSWLRDYKKYQHSIA</sequence>
<feature type="transmembrane region" description="Helical" evidence="10">
    <location>
        <begin position="55"/>
        <end position="72"/>
    </location>
</feature>
<proteinExistence type="inferred from homology"/>
<evidence type="ECO:0000256" key="5">
    <source>
        <dbReference type="ARBA" id="ARBA00022448"/>
    </source>
</evidence>
<dbReference type="GO" id="GO:0005886">
    <property type="term" value="C:plasma membrane"/>
    <property type="evidence" value="ECO:0007669"/>
    <property type="project" value="UniProtKB-SubCell"/>
</dbReference>
<name>W7Y9B0_9BACT</name>
<dbReference type="RefSeq" id="WP_027471163.1">
    <property type="nucleotide sequence ID" value="NZ_BAMD01000036.1"/>
</dbReference>
<evidence type="ECO:0000256" key="8">
    <source>
        <dbReference type="ARBA" id="ARBA00022989"/>
    </source>
</evidence>
<dbReference type="STRING" id="869213.GCA_000517085_01303"/>
<dbReference type="Pfam" id="PF04973">
    <property type="entry name" value="NMN_transporter"/>
    <property type="match status" value="1"/>
</dbReference>
<dbReference type="GO" id="GO:0034257">
    <property type="term" value="F:nicotinamide riboside transmembrane transporter activity"/>
    <property type="evidence" value="ECO:0007669"/>
    <property type="project" value="InterPro"/>
</dbReference>
<dbReference type="AlphaFoldDB" id="W7Y9B0"/>
<protein>
    <recommendedName>
        <fullName evidence="4">Nicotinamide riboside transporter PnuC</fullName>
    </recommendedName>
</protein>
<comment type="caution">
    <text evidence="11">The sequence shown here is derived from an EMBL/GenBank/DDBJ whole genome shotgun (WGS) entry which is preliminary data.</text>
</comment>
<reference evidence="11 12" key="1">
    <citation type="journal article" date="2014" name="Genome Announc.">
        <title>Draft Genome Sequence of Cytophaga fermentans JCM 21142T, a Facultative Anaerobe Isolated from Marine Mud.</title>
        <authorList>
            <person name="Starns D."/>
            <person name="Oshima K."/>
            <person name="Suda W."/>
            <person name="Iino T."/>
            <person name="Yuki M."/>
            <person name="Inoue J."/>
            <person name="Kitamura K."/>
            <person name="Iida T."/>
            <person name="Darby A."/>
            <person name="Hattori M."/>
            <person name="Ohkuma M."/>
        </authorList>
    </citation>
    <scope>NUCLEOTIDE SEQUENCE [LARGE SCALE GENOMIC DNA]</scope>
    <source>
        <strain evidence="11 12">JCM 21142</strain>
    </source>
</reference>
<keyword evidence="7 10" id="KW-0812">Transmembrane</keyword>
<evidence type="ECO:0000256" key="3">
    <source>
        <dbReference type="ARBA" id="ARBA00006669"/>
    </source>
</evidence>
<evidence type="ECO:0000256" key="7">
    <source>
        <dbReference type="ARBA" id="ARBA00022692"/>
    </source>
</evidence>
<keyword evidence="12" id="KW-1185">Reference proteome</keyword>
<accession>W7Y9B0</accession>
<evidence type="ECO:0000256" key="4">
    <source>
        <dbReference type="ARBA" id="ARBA00017522"/>
    </source>
</evidence>
<feature type="transmembrane region" description="Helical" evidence="10">
    <location>
        <begin position="152"/>
        <end position="168"/>
    </location>
</feature>
<dbReference type="InterPro" id="IPR006419">
    <property type="entry name" value="NMN_transpt_PnuC"/>
</dbReference>
<keyword evidence="8 10" id="KW-1133">Transmembrane helix</keyword>
<dbReference type="PANTHER" id="PTHR36122:SF2">
    <property type="entry name" value="NICOTINAMIDE RIBOSIDE TRANSPORTER PNUC"/>
    <property type="match status" value="1"/>
</dbReference>
<comment type="subcellular location">
    <subcellularLocation>
        <location evidence="2">Cell membrane</location>
        <topology evidence="2">Multi-pass membrane protein</topology>
    </subcellularLocation>
</comment>
<evidence type="ECO:0000256" key="6">
    <source>
        <dbReference type="ARBA" id="ARBA00022475"/>
    </source>
</evidence>
<dbReference type="OrthoDB" id="9791248at2"/>
<dbReference type="NCBIfam" id="TIGR01528">
    <property type="entry name" value="NMN_trans_PnuC"/>
    <property type="match status" value="1"/>
</dbReference>
<feature type="transmembrane region" description="Helical" evidence="10">
    <location>
        <begin position="30"/>
        <end position="49"/>
    </location>
</feature>
<dbReference type="PANTHER" id="PTHR36122">
    <property type="entry name" value="NICOTINAMIDE RIBOSIDE TRANSPORTER PNUC"/>
    <property type="match status" value="1"/>
</dbReference>
<feature type="transmembrane region" description="Helical" evidence="10">
    <location>
        <begin position="6"/>
        <end position="23"/>
    </location>
</feature>